<gene>
    <name evidence="2" type="ORF">OXD698_LOCUS53834</name>
</gene>
<feature type="region of interest" description="Disordered" evidence="1">
    <location>
        <begin position="24"/>
        <end position="49"/>
    </location>
</feature>
<name>A0A820RNU4_9BILA</name>
<sequence length="135" mass="15492">MSSPFRQQRSFPCRIPVRISRNYSKLPPITPSIHSIDDENRSTKTTNTPRSVDQINLSRQPTPIINSTEYNNFKSSLSIDSIDIDHEISPKDVSEFWTKLRQHISKETSKNSDNHGCQQTPNKVVRIFVSSTFTD</sequence>
<dbReference type="AlphaFoldDB" id="A0A820RNU4"/>
<evidence type="ECO:0000256" key="1">
    <source>
        <dbReference type="SAM" id="MobiDB-lite"/>
    </source>
</evidence>
<organism evidence="2 3">
    <name type="scientific">Adineta steineri</name>
    <dbReference type="NCBI Taxonomy" id="433720"/>
    <lineage>
        <taxon>Eukaryota</taxon>
        <taxon>Metazoa</taxon>
        <taxon>Spiralia</taxon>
        <taxon>Gnathifera</taxon>
        <taxon>Rotifera</taxon>
        <taxon>Eurotatoria</taxon>
        <taxon>Bdelloidea</taxon>
        <taxon>Adinetida</taxon>
        <taxon>Adinetidae</taxon>
        <taxon>Adineta</taxon>
    </lineage>
</organism>
<comment type="caution">
    <text evidence="2">The sequence shown here is derived from an EMBL/GenBank/DDBJ whole genome shotgun (WGS) entry which is preliminary data.</text>
</comment>
<accession>A0A820RNU4</accession>
<dbReference type="EMBL" id="CAJOAZ010031615">
    <property type="protein sequence ID" value="CAF4441256.1"/>
    <property type="molecule type" value="Genomic_DNA"/>
</dbReference>
<dbReference type="Proteomes" id="UP000663844">
    <property type="component" value="Unassembled WGS sequence"/>
</dbReference>
<evidence type="ECO:0000313" key="3">
    <source>
        <dbReference type="Proteomes" id="UP000663844"/>
    </source>
</evidence>
<protein>
    <submittedName>
        <fullName evidence="2">Uncharacterized protein</fullName>
    </submittedName>
</protein>
<proteinExistence type="predicted"/>
<reference evidence="2" key="1">
    <citation type="submission" date="2021-02" db="EMBL/GenBank/DDBJ databases">
        <authorList>
            <person name="Nowell W R."/>
        </authorList>
    </citation>
    <scope>NUCLEOTIDE SEQUENCE</scope>
</reference>
<feature type="non-terminal residue" evidence="2">
    <location>
        <position position="135"/>
    </location>
</feature>
<evidence type="ECO:0000313" key="2">
    <source>
        <dbReference type="EMBL" id="CAF4441256.1"/>
    </source>
</evidence>